<proteinExistence type="inferred from homology"/>
<dbReference type="GO" id="GO:0003735">
    <property type="term" value="F:structural constituent of ribosome"/>
    <property type="evidence" value="ECO:0007669"/>
    <property type="project" value="InterPro"/>
</dbReference>
<dbReference type="OrthoDB" id="10066799at2759"/>
<evidence type="ECO:0000256" key="2">
    <source>
        <dbReference type="ARBA" id="ARBA00022980"/>
    </source>
</evidence>
<dbReference type="OMA" id="HPQFMRD"/>
<accession>R7T330</accession>
<keyword evidence="3" id="KW-0687">Ribonucleoprotein</keyword>
<dbReference type="STRING" id="283909.R7T330"/>
<dbReference type="GO" id="GO:0005763">
    <property type="term" value="C:mitochondrial small ribosomal subunit"/>
    <property type="evidence" value="ECO:0007669"/>
    <property type="project" value="TreeGrafter"/>
</dbReference>
<dbReference type="Pfam" id="PF01084">
    <property type="entry name" value="Ribosomal_S18"/>
    <property type="match status" value="1"/>
</dbReference>
<keyword evidence="2" id="KW-0689">Ribosomal protein</keyword>
<dbReference type="EMBL" id="AMQN01034577">
    <property type="status" value="NOT_ANNOTATED_CDS"/>
    <property type="molecule type" value="Genomic_DNA"/>
</dbReference>
<dbReference type="PANTHER" id="PTHR13479">
    <property type="entry name" value="30S RIBOSOMAL PROTEIN S18"/>
    <property type="match status" value="1"/>
</dbReference>
<dbReference type="AlphaFoldDB" id="R7T330"/>
<evidence type="ECO:0000313" key="4">
    <source>
        <dbReference type="EMBL" id="ELT87032.1"/>
    </source>
</evidence>
<evidence type="ECO:0000256" key="3">
    <source>
        <dbReference type="ARBA" id="ARBA00023274"/>
    </source>
</evidence>
<dbReference type="GO" id="GO:0032543">
    <property type="term" value="P:mitochondrial translation"/>
    <property type="evidence" value="ECO:0007669"/>
    <property type="project" value="TreeGrafter"/>
</dbReference>
<keyword evidence="6" id="KW-1185">Reference proteome</keyword>
<dbReference type="PANTHER" id="PTHR13479:SF40">
    <property type="entry name" value="SMALL RIBOSOMAL SUBUNIT PROTEIN BS18M"/>
    <property type="match status" value="1"/>
</dbReference>
<dbReference type="InterPro" id="IPR001648">
    <property type="entry name" value="Ribosomal_bS18"/>
</dbReference>
<dbReference type="HOGENOM" id="CLU_139337_3_1_1"/>
<reference evidence="4 6" key="2">
    <citation type="journal article" date="2013" name="Nature">
        <title>Insights into bilaterian evolution from three spiralian genomes.</title>
        <authorList>
            <person name="Simakov O."/>
            <person name="Marletaz F."/>
            <person name="Cho S.J."/>
            <person name="Edsinger-Gonzales E."/>
            <person name="Havlak P."/>
            <person name="Hellsten U."/>
            <person name="Kuo D.H."/>
            <person name="Larsson T."/>
            <person name="Lv J."/>
            <person name="Arendt D."/>
            <person name="Savage R."/>
            <person name="Osoegawa K."/>
            <person name="de Jong P."/>
            <person name="Grimwood J."/>
            <person name="Chapman J.A."/>
            <person name="Shapiro H."/>
            <person name="Aerts A."/>
            <person name="Otillar R.P."/>
            <person name="Terry A.Y."/>
            <person name="Boore J.L."/>
            <person name="Grigoriev I.V."/>
            <person name="Lindberg D.R."/>
            <person name="Seaver E.C."/>
            <person name="Weisblat D.A."/>
            <person name="Putnam N.H."/>
            <person name="Rokhsar D.S."/>
        </authorList>
    </citation>
    <scope>NUCLEOTIDE SEQUENCE</scope>
    <source>
        <strain evidence="4 6">I ESC-2004</strain>
    </source>
</reference>
<organism evidence="4">
    <name type="scientific">Capitella teleta</name>
    <name type="common">Polychaete worm</name>
    <dbReference type="NCBI Taxonomy" id="283909"/>
    <lineage>
        <taxon>Eukaryota</taxon>
        <taxon>Metazoa</taxon>
        <taxon>Spiralia</taxon>
        <taxon>Lophotrochozoa</taxon>
        <taxon>Annelida</taxon>
        <taxon>Polychaeta</taxon>
        <taxon>Sedentaria</taxon>
        <taxon>Scolecida</taxon>
        <taxon>Capitellidae</taxon>
        <taxon>Capitella</taxon>
    </lineage>
</organism>
<dbReference type="SUPFAM" id="SSF46911">
    <property type="entry name" value="Ribosomal protein S18"/>
    <property type="match status" value="1"/>
</dbReference>
<dbReference type="EnsemblMetazoa" id="CapteT164978">
    <property type="protein sequence ID" value="CapteP164978"/>
    <property type="gene ID" value="CapteG164978"/>
</dbReference>
<comment type="similarity">
    <text evidence="1">Belongs to the bacterial ribosomal protein bS18 family.</text>
</comment>
<dbReference type="Proteomes" id="UP000014760">
    <property type="component" value="Unassembled WGS sequence"/>
</dbReference>
<evidence type="ECO:0000256" key="1">
    <source>
        <dbReference type="ARBA" id="ARBA00005589"/>
    </source>
</evidence>
<evidence type="ECO:0008006" key="7">
    <source>
        <dbReference type="Google" id="ProtNLM"/>
    </source>
</evidence>
<reference evidence="5" key="3">
    <citation type="submission" date="2015-06" db="UniProtKB">
        <authorList>
            <consortium name="EnsemblMetazoa"/>
        </authorList>
    </citation>
    <scope>IDENTIFICATION</scope>
</reference>
<dbReference type="GO" id="GO:0070181">
    <property type="term" value="F:small ribosomal subunit rRNA binding"/>
    <property type="evidence" value="ECO:0007669"/>
    <property type="project" value="TreeGrafter"/>
</dbReference>
<gene>
    <name evidence="4" type="ORF">CAPTEDRAFT_164978</name>
</gene>
<protein>
    <recommendedName>
        <fullName evidence="7">28S ribosomal protein S18c, mitochondrial</fullName>
    </recommendedName>
</protein>
<evidence type="ECO:0000313" key="6">
    <source>
        <dbReference type="Proteomes" id="UP000014760"/>
    </source>
</evidence>
<dbReference type="EMBL" id="KB312535">
    <property type="protein sequence ID" value="ELT87032.1"/>
    <property type="molecule type" value="Genomic_DNA"/>
</dbReference>
<dbReference type="FunCoup" id="R7T330">
    <property type="interactions" value="795"/>
</dbReference>
<name>R7T330_CAPTE</name>
<evidence type="ECO:0000313" key="5">
    <source>
        <dbReference type="EnsemblMetazoa" id="CapteP164978"/>
    </source>
</evidence>
<sequence length="97" mass="11351">MPDQLMSNPFVKPAKKCLLCDLNVDLDYKNAKLLSQFISPHTGQIYGRGVTGLCLYMQKRVALNIKRSRNFGYMSYMAKNPKYLKDPKLFDPYRRRK</sequence>
<dbReference type="Gene3D" id="4.10.640.10">
    <property type="entry name" value="Ribosomal protein S18"/>
    <property type="match status" value="1"/>
</dbReference>
<reference evidence="6" key="1">
    <citation type="submission" date="2012-12" db="EMBL/GenBank/DDBJ databases">
        <authorList>
            <person name="Hellsten U."/>
            <person name="Grimwood J."/>
            <person name="Chapman J.A."/>
            <person name="Shapiro H."/>
            <person name="Aerts A."/>
            <person name="Otillar R.P."/>
            <person name="Terry A.Y."/>
            <person name="Boore J.L."/>
            <person name="Simakov O."/>
            <person name="Marletaz F."/>
            <person name="Cho S.-J."/>
            <person name="Edsinger-Gonzales E."/>
            <person name="Havlak P."/>
            <person name="Kuo D.-H."/>
            <person name="Larsson T."/>
            <person name="Lv J."/>
            <person name="Arendt D."/>
            <person name="Savage R."/>
            <person name="Osoegawa K."/>
            <person name="de Jong P."/>
            <person name="Lindberg D.R."/>
            <person name="Seaver E.C."/>
            <person name="Weisblat D.A."/>
            <person name="Putnam N.H."/>
            <person name="Grigoriev I.V."/>
            <person name="Rokhsar D.S."/>
        </authorList>
    </citation>
    <scope>NUCLEOTIDE SEQUENCE</scope>
    <source>
        <strain evidence="6">I ESC-2004</strain>
    </source>
</reference>
<dbReference type="NCBIfam" id="TIGR00165">
    <property type="entry name" value="S18"/>
    <property type="match status" value="1"/>
</dbReference>
<dbReference type="InterPro" id="IPR036870">
    <property type="entry name" value="Ribosomal_bS18_sf"/>
</dbReference>